<reference evidence="1" key="1">
    <citation type="journal article" date="2022" name="Plant J.">
        <title>Strategies of tolerance reflected in two North American maple genomes.</title>
        <authorList>
            <person name="McEvoy S.L."/>
            <person name="Sezen U.U."/>
            <person name="Trouern-Trend A."/>
            <person name="McMahon S.M."/>
            <person name="Schaberg P.G."/>
            <person name="Yang J."/>
            <person name="Wegrzyn J.L."/>
            <person name="Swenson N.G."/>
        </authorList>
    </citation>
    <scope>NUCLEOTIDE SEQUENCE</scope>
    <source>
        <strain evidence="1">NS2018</strain>
    </source>
</reference>
<keyword evidence="2" id="KW-1185">Reference proteome</keyword>
<evidence type="ECO:0000313" key="2">
    <source>
        <dbReference type="Proteomes" id="UP001168877"/>
    </source>
</evidence>
<accession>A0AA39S8S7</accession>
<organism evidence="1 2">
    <name type="scientific">Acer saccharum</name>
    <name type="common">Sugar maple</name>
    <dbReference type="NCBI Taxonomy" id="4024"/>
    <lineage>
        <taxon>Eukaryota</taxon>
        <taxon>Viridiplantae</taxon>
        <taxon>Streptophyta</taxon>
        <taxon>Embryophyta</taxon>
        <taxon>Tracheophyta</taxon>
        <taxon>Spermatophyta</taxon>
        <taxon>Magnoliopsida</taxon>
        <taxon>eudicotyledons</taxon>
        <taxon>Gunneridae</taxon>
        <taxon>Pentapetalae</taxon>
        <taxon>rosids</taxon>
        <taxon>malvids</taxon>
        <taxon>Sapindales</taxon>
        <taxon>Sapindaceae</taxon>
        <taxon>Hippocastanoideae</taxon>
        <taxon>Acereae</taxon>
        <taxon>Acer</taxon>
    </lineage>
</organism>
<dbReference type="Proteomes" id="UP001168877">
    <property type="component" value="Unassembled WGS sequence"/>
</dbReference>
<evidence type="ECO:0000313" key="1">
    <source>
        <dbReference type="EMBL" id="KAK0586898.1"/>
    </source>
</evidence>
<protein>
    <submittedName>
        <fullName evidence="1">Uncharacterized protein</fullName>
    </submittedName>
</protein>
<reference evidence="1" key="2">
    <citation type="submission" date="2023-06" db="EMBL/GenBank/DDBJ databases">
        <authorList>
            <person name="Swenson N.G."/>
            <person name="Wegrzyn J.L."/>
            <person name="Mcevoy S.L."/>
        </authorList>
    </citation>
    <scope>NUCLEOTIDE SEQUENCE</scope>
    <source>
        <strain evidence="1">NS2018</strain>
        <tissue evidence="1">Leaf</tissue>
    </source>
</reference>
<name>A0AA39S8S7_ACESA</name>
<sequence>MEERRNFGVNVESNFPKKQGMDGEMNFVFNSTRERKGISEGIKVARGSVFVDMGHRRGTCSFAIEGILDGNGHVVTNGEFYSQEEKDYWPPNYPREGGTQSTMDLDLKLDRMAWINFHKQERQMTTAKGSKKSMKEVRDAWNTLSMDEKSKFKMAKEDIVDDKVTLEKAAHEDNKVPHSTLDVLRCCDSLKDLLDVTIEYKKVVERNEARSRSRSTVVESRVAELERDVYRLKNTKSTSLVDRLRRQEGWVTRNQHYVNPSVRVYLPWATSHYTRDMESESSHDENELGRWYRVVSQVSRSSEAIKLLLDEFIALNEVKKKNASKKIAGRISLEARVDQLETDVETLKRIDKPRKAVSLRDRFNRRRRPFSLKDLTSTSRNFL</sequence>
<dbReference type="EMBL" id="JAUESC010000382">
    <property type="protein sequence ID" value="KAK0586898.1"/>
    <property type="molecule type" value="Genomic_DNA"/>
</dbReference>
<gene>
    <name evidence="1" type="ORF">LWI29_014103</name>
</gene>
<proteinExistence type="predicted"/>
<dbReference type="AlphaFoldDB" id="A0AA39S8S7"/>
<comment type="caution">
    <text evidence="1">The sequence shown here is derived from an EMBL/GenBank/DDBJ whole genome shotgun (WGS) entry which is preliminary data.</text>
</comment>